<organism evidence="2 3">
    <name type="scientific">Zasmidium cellare</name>
    <name type="common">Wine cellar mold</name>
    <name type="synonym">Racodium cellare</name>
    <dbReference type="NCBI Taxonomy" id="395010"/>
    <lineage>
        <taxon>Eukaryota</taxon>
        <taxon>Fungi</taxon>
        <taxon>Dikarya</taxon>
        <taxon>Ascomycota</taxon>
        <taxon>Pezizomycotina</taxon>
        <taxon>Dothideomycetes</taxon>
        <taxon>Dothideomycetidae</taxon>
        <taxon>Mycosphaerellales</taxon>
        <taxon>Mycosphaerellaceae</taxon>
        <taxon>Zasmidium</taxon>
    </lineage>
</organism>
<evidence type="ECO:0000256" key="1">
    <source>
        <dbReference type="SAM" id="SignalP"/>
    </source>
</evidence>
<protein>
    <submittedName>
        <fullName evidence="2">Uncharacterized protein</fullName>
    </submittedName>
</protein>
<sequence length="190" mass="20015">MAGPTILKLALFAAAALALPFDLQELSHQYYSPGAKPPFPKFNPHAGEYPHNDVPAPTGTAVPYRFAKRDNFHAAPFATGAPSGYIPQPTGSVPHPTAYAPAPTGYIKEKRFAPFPTGSGGYPAPTGYAAPTGGFHDFKPAPYHHYRGRQFEGPRKGGVKPYFPVGYGPGPEVPVPTGTATAPPFPTAST</sequence>
<feature type="signal peptide" evidence="1">
    <location>
        <begin position="1"/>
        <end position="18"/>
    </location>
</feature>
<accession>A0ABR0EA00</accession>
<evidence type="ECO:0000313" key="2">
    <source>
        <dbReference type="EMBL" id="KAK4498113.1"/>
    </source>
</evidence>
<dbReference type="EMBL" id="JAXOVC010000008">
    <property type="protein sequence ID" value="KAK4498113.1"/>
    <property type="molecule type" value="Genomic_DNA"/>
</dbReference>
<evidence type="ECO:0000313" key="3">
    <source>
        <dbReference type="Proteomes" id="UP001305779"/>
    </source>
</evidence>
<comment type="caution">
    <text evidence="2">The sequence shown here is derived from an EMBL/GenBank/DDBJ whole genome shotgun (WGS) entry which is preliminary data.</text>
</comment>
<dbReference type="Proteomes" id="UP001305779">
    <property type="component" value="Unassembled WGS sequence"/>
</dbReference>
<feature type="chain" id="PRO_5047010119" evidence="1">
    <location>
        <begin position="19"/>
        <end position="190"/>
    </location>
</feature>
<gene>
    <name evidence="2" type="ORF">PRZ48_010769</name>
</gene>
<keyword evidence="1" id="KW-0732">Signal</keyword>
<keyword evidence="3" id="KW-1185">Reference proteome</keyword>
<name>A0ABR0EA00_ZASCE</name>
<proteinExistence type="predicted"/>
<reference evidence="2 3" key="1">
    <citation type="journal article" date="2023" name="G3 (Bethesda)">
        <title>A chromosome-level genome assembly of Zasmidium syzygii isolated from banana leaves.</title>
        <authorList>
            <person name="van Westerhoven A.C."/>
            <person name="Mehrabi R."/>
            <person name="Talebi R."/>
            <person name="Steentjes M.B.F."/>
            <person name="Corcolon B."/>
            <person name="Chong P.A."/>
            <person name="Kema G.H.J."/>
            <person name="Seidl M.F."/>
        </authorList>
    </citation>
    <scope>NUCLEOTIDE SEQUENCE [LARGE SCALE GENOMIC DNA]</scope>
    <source>
        <strain evidence="2 3">P124</strain>
    </source>
</reference>